<sequence>MARSPRGGGCGRRCKAYWMCSCGGWNWDWRTSCLCCGHAAPPWAMGALSAKARPKADKDGWVDQPRGAAEPPDGVDGCSTDAVVRQLEAKRAELVKAQKAAAEQKTSSLPRATRLHREANAISKGEKRLRAARQVLVQKQEARDLVEAQLQKAQEELAELDAQVEEASRALQALRRQRAAEWTGANQAPGLLMQLEKLPEAWSSSNFEVAWAAIRAQMEAVRAQLEGAPAAPKRAPWAESCPMEETSSDDGELADGGDPWQPQPAAERGQAERHGEALGEWPTVAQACKRELSERCRQGQRVPSKASAAGLRLHESGAEGVGSDLVGRRGMGVLGKPRGQESAARPSWDFILLGAEENAAGAIEFGTSEWGDRSDQAGVHGDPEATAVLQRRLASSLKRDGGKSSASCRRWAKQAVQKGDRLARRFAKAVPPLPVVDPGSTLPPLNPEMLQAVRKRRSLAASLGADQLHPRQLLLPPSALRLRGLALSEAREEQPMALEAAAGLRRASPVYDGERTQWGGDLRLVPERCMAMDTQEIAACTKRGAYKVLGGRAGGKSRLEVQCPGPSYLTNKSGRNQRSLRGRGLRPGRPRADQRRVRAEGIPALRSQGPVPGHAQERYLEWIGIEAEPAGGATAAASSSGSGPAAAAAQGAQAAAASLPQQRPGLSADAAGVAAEEELAAAGAPPIGGLVSRRVRRRLARRGSEHLEFCLEEFGSEAGPTGGASAAASSSGGSPAAPAAAPAAEAAEVAAVSSAAGGR</sequence>
<feature type="compositionally biased region" description="Basic residues" evidence="2">
    <location>
        <begin position="578"/>
        <end position="589"/>
    </location>
</feature>
<accession>A0ABN9VTB8</accession>
<evidence type="ECO:0000256" key="1">
    <source>
        <dbReference type="SAM" id="Coils"/>
    </source>
</evidence>
<comment type="caution">
    <text evidence="3">The sequence shown here is derived from an EMBL/GenBank/DDBJ whole genome shotgun (WGS) entry which is preliminary data.</text>
</comment>
<feature type="compositionally biased region" description="Polar residues" evidence="2">
    <location>
        <begin position="568"/>
        <end position="577"/>
    </location>
</feature>
<feature type="region of interest" description="Disordered" evidence="2">
    <location>
        <begin position="564"/>
        <end position="611"/>
    </location>
</feature>
<gene>
    <name evidence="3" type="ORF">PCOR1329_LOCUS59965</name>
</gene>
<dbReference type="EMBL" id="CAUYUJ010017493">
    <property type="protein sequence ID" value="CAK0875259.1"/>
    <property type="molecule type" value="Genomic_DNA"/>
</dbReference>
<protein>
    <submittedName>
        <fullName evidence="3">Uncharacterized protein</fullName>
    </submittedName>
</protein>
<feature type="region of interest" description="Disordered" evidence="2">
    <location>
        <begin position="227"/>
        <end position="275"/>
    </location>
</feature>
<reference evidence="3" key="1">
    <citation type="submission" date="2023-10" db="EMBL/GenBank/DDBJ databases">
        <authorList>
            <person name="Chen Y."/>
            <person name="Shah S."/>
            <person name="Dougan E. K."/>
            <person name="Thang M."/>
            <person name="Chan C."/>
        </authorList>
    </citation>
    <scope>NUCLEOTIDE SEQUENCE [LARGE SCALE GENOMIC DNA]</scope>
</reference>
<evidence type="ECO:0000313" key="3">
    <source>
        <dbReference type="EMBL" id="CAK0875259.1"/>
    </source>
</evidence>
<keyword evidence="1" id="KW-0175">Coiled coil</keyword>
<organism evidence="3 4">
    <name type="scientific">Prorocentrum cordatum</name>
    <dbReference type="NCBI Taxonomy" id="2364126"/>
    <lineage>
        <taxon>Eukaryota</taxon>
        <taxon>Sar</taxon>
        <taxon>Alveolata</taxon>
        <taxon>Dinophyceae</taxon>
        <taxon>Prorocentrales</taxon>
        <taxon>Prorocentraceae</taxon>
        <taxon>Prorocentrum</taxon>
    </lineage>
</organism>
<feature type="compositionally biased region" description="Acidic residues" evidence="2">
    <location>
        <begin position="246"/>
        <end position="255"/>
    </location>
</feature>
<keyword evidence="4" id="KW-1185">Reference proteome</keyword>
<proteinExistence type="predicted"/>
<name>A0ABN9VTB8_9DINO</name>
<dbReference type="Proteomes" id="UP001189429">
    <property type="component" value="Unassembled WGS sequence"/>
</dbReference>
<feature type="region of interest" description="Disordered" evidence="2">
    <location>
        <begin position="715"/>
        <end position="745"/>
    </location>
</feature>
<feature type="compositionally biased region" description="Low complexity" evidence="2">
    <location>
        <begin position="716"/>
        <end position="745"/>
    </location>
</feature>
<evidence type="ECO:0000256" key="2">
    <source>
        <dbReference type="SAM" id="MobiDB-lite"/>
    </source>
</evidence>
<feature type="coiled-coil region" evidence="1">
    <location>
        <begin position="136"/>
        <end position="177"/>
    </location>
</feature>
<evidence type="ECO:0000313" key="4">
    <source>
        <dbReference type="Proteomes" id="UP001189429"/>
    </source>
</evidence>
<feature type="region of interest" description="Disordered" evidence="2">
    <location>
        <begin position="56"/>
        <end position="77"/>
    </location>
</feature>
<feature type="compositionally biased region" description="Basic and acidic residues" evidence="2">
    <location>
        <begin position="590"/>
        <end position="599"/>
    </location>
</feature>